<sequence length="108" mass="12102">MLMPKLGFHSLYFLYFPLLYPGAMSVIGYFITLVGLIVCVRYSQNAPKCFLLASTLSIVNILIINDTLRLIENESSITLSEQFIAISIVFVILGYGIYKQKIGQTRTG</sequence>
<protein>
    <submittedName>
        <fullName evidence="2">Uncharacterized protein</fullName>
    </submittedName>
</protein>
<evidence type="ECO:0000256" key="1">
    <source>
        <dbReference type="SAM" id="Phobius"/>
    </source>
</evidence>
<keyword evidence="1" id="KW-0472">Membrane</keyword>
<evidence type="ECO:0000313" key="3">
    <source>
        <dbReference type="Proteomes" id="UP000061457"/>
    </source>
</evidence>
<proteinExistence type="predicted"/>
<evidence type="ECO:0000313" key="2">
    <source>
        <dbReference type="EMBL" id="ALO41979.1"/>
    </source>
</evidence>
<accession>A0A0S2K101</accession>
<keyword evidence="1" id="KW-0812">Transmembrane</keyword>
<dbReference type="EMBL" id="CP013187">
    <property type="protein sequence ID" value="ALO41979.1"/>
    <property type="molecule type" value="Genomic_DNA"/>
</dbReference>
<dbReference type="PATRIC" id="fig|161398.10.peg.1499"/>
<gene>
    <name evidence="2" type="ORF">PP2015_1475</name>
</gene>
<keyword evidence="3" id="KW-1185">Reference proteome</keyword>
<feature type="transmembrane region" description="Helical" evidence="1">
    <location>
        <begin position="77"/>
        <end position="98"/>
    </location>
</feature>
<name>A0A0S2K101_9GAMM</name>
<feature type="transmembrane region" description="Helical" evidence="1">
    <location>
        <begin position="12"/>
        <end position="38"/>
    </location>
</feature>
<dbReference type="KEGG" id="pphe:PP2015_1475"/>
<dbReference type="AlphaFoldDB" id="A0A0S2K101"/>
<keyword evidence="1" id="KW-1133">Transmembrane helix</keyword>
<organism evidence="2 3">
    <name type="scientific">Pseudoalteromonas phenolica</name>
    <dbReference type="NCBI Taxonomy" id="161398"/>
    <lineage>
        <taxon>Bacteria</taxon>
        <taxon>Pseudomonadati</taxon>
        <taxon>Pseudomonadota</taxon>
        <taxon>Gammaproteobacteria</taxon>
        <taxon>Alteromonadales</taxon>
        <taxon>Pseudoalteromonadaceae</taxon>
        <taxon>Pseudoalteromonas</taxon>
    </lineage>
</organism>
<dbReference type="Proteomes" id="UP000061457">
    <property type="component" value="Chromosome I"/>
</dbReference>
<feature type="transmembrane region" description="Helical" evidence="1">
    <location>
        <begin position="50"/>
        <end position="71"/>
    </location>
</feature>
<reference evidence="2 3" key="1">
    <citation type="submission" date="2015-11" db="EMBL/GenBank/DDBJ databases">
        <authorList>
            <person name="Zhang Y."/>
            <person name="Guo Z."/>
        </authorList>
    </citation>
    <scope>NUCLEOTIDE SEQUENCE [LARGE SCALE GENOMIC DNA]</scope>
    <source>
        <strain evidence="2 3">KCTC 12086</strain>
    </source>
</reference>